<organism evidence="1 2">
    <name type="scientific">Clathrospora elynae</name>
    <dbReference type="NCBI Taxonomy" id="706981"/>
    <lineage>
        <taxon>Eukaryota</taxon>
        <taxon>Fungi</taxon>
        <taxon>Dikarya</taxon>
        <taxon>Ascomycota</taxon>
        <taxon>Pezizomycotina</taxon>
        <taxon>Dothideomycetes</taxon>
        <taxon>Pleosporomycetidae</taxon>
        <taxon>Pleosporales</taxon>
        <taxon>Diademaceae</taxon>
        <taxon>Clathrospora</taxon>
    </lineage>
</organism>
<protein>
    <submittedName>
        <fullName evidence="1">Uncharacterized protein</fullName>
    </submittedName>
</protein>
<name>A0A6A5T804_9PLEO</name>
<accession>A0A6A5T804</accession>
<gene>
    <name evidence="1" type="ORF">EJ02DRAFT_67653</name>
</gene>
<sequence>MNILAVRLIILRRLGRHTGTPRQGYGTPHRPGRSSYRRAISLRGDLRMHRGSYSGVLPSRCLRHWQEKYVCSMLWSASPLSYNIVSLGSESLSIKSNVQLLGTAVCAEDLRRYPKAWCLFGRSCCPERLCIA</sequence>
<evidence type="ECO:0000313" key="1">
    <source>
        <dbReference type="EMBL" id="KAF1945117.1"/>
    </source>
</evidence>
<reference evidence="1" key="1">
    <citation type="journal article" date="2020" name="Stud. Mycol.">
        <title>101 Dothideomycetes genomes: a test case for predicting lifestyles and emergence of pathogens.</title>
        <authorList>
            <person name="Haridas S."/>
            <person name="Albert R."/>
            <person name="Binder M."/>
            <person name="Bloem J."/>
            <person name="Labutti K."/>
            <person name="Salamov A."/>
            <person name="Andreopoulos B."/>
            <person name="Baker S."/>
            <person name="Barry K."/>
            <person name="Bills G."/>
            <person name="Bluhm B."/>
            <person name="Cannon C."/>
            <person name="Castanera R."/>
            <person name="Culley D."/>
            <person name="Daum C."/>
            <person name="Ezra D."/>
            <person name="Gonzalez J."/>
            <person name="Henrissat B."/>
            <person name="Kuo A."/>
            <person name="Liang C."/>
            <person name="Lipzen A."/>
            <person name="Lutzoni F."/>
            <person name="Magnuson J."/>
            <person name="Mondo S."/>
            <person name="Nolan M."/>
            <person name="Ohm R."/>
            <person name="Pangilinan J."/>
            <person name="Park H.-J."/>
            <person name="Ramirez L."/>
            <person name="Alfaro M."/>
            <person name="Sun H."/>
            <person name="Tritt A."/>
            <person name="Yoshinaga Y."/>
            <person name="Zwiers L.-H."/>
            <person name="Turgeon B."/>
            <person name="Goodwin S."/>
            <person name="Spatafora J."/>
            <person name="Crous P."/>
            <person name="Grigoriev I."/>
        </authorList>
    </citation>
    <scope>NUCLEOTIDE SEQUENCE</scope>
    <source>
        <strain evidence="1">CBS 161.51</strain>
    </source>
</reference>
<keyword evidence="2" id="KW-1185">Reference proteome</keyword>
<evidence type="ECO:0000313" key="2">
    <source>
        <dbReference type="Proteomes" id="UP000800038"/>
    </source>
</evidence>
<dbReference type="EMBL" id="ML976012">
    <property type="protein sequence ID" value="KAF1945117.1"/>
    <property type="molecule type" value="Genomic_DNA"/>
</dbReference>
<proteinExistence type="predicted"/>
<dbReference type="AlphaFoldDB" id="A0A6A5T804"/>
<dbReference type="Proteomes" id="UP000800038">
    <property type="component" value="Unassembled WGS sequence"/>
</dbReference>